<reference evidence="1 2" key="1">
    <citation type="submission" date="2020-05" db="EMBL/GenBank/DDBJ databases">
        <title>Aquincola sp. isolate from soil.</title>
        <authorList>
            <person name="Han J."/>
            <person name="Kim D.-U."/>
        </authorList>
    </citation>
    <scope>NUCLEOTIDE SEQUENCE [LARGE SCALE GENOMIC DNA]</scope>
    <source>
        <strain evidence="1 2">S2</strain>
    </source>
</reference>
<protein>
    <submittedName>
        <fullName evidence="1">HutD family protein</fullName>
    </submittedName>
</protein>
<dbReference type="InterPro" id="IPR014710">
    <property type="entry name" value="RmlC-like_jellyroll"/>
</dbReference>
<proteinExistence type="predicted"/>
<comment type="caution">
    <text evidence="1">The sequence shown here is derived from an EMBL/GenBank/DDBJ whole genome shotgun (WGS) entry which is preliminary data.</text>
</comment>
<dbReference type="InterPro" id="IPR010282">
    <property type="entry name" value="Uncharacterised_HutD/Ves"/>
</dbReference>
<dbReference type="Gene3D" id="2.60.120.10">
    <property type="entry name" value="Jelly Rolls"/>
    <property type="match status" value="1"/>
</dbReference>
<gene>
    <name evidence="1" type="ORF">HLB44_24560</name>
</gene>
<sequence>MSLGVLQVDRVAPQPWRNGRGATRELLAWPDAADWQLRISVADITQDGPFSSFPDIERWFAVLEGDGVVLQFADRRVALDVHSAPLPFDGAAAPQCSLQGGATRDLNLMLRRSAGKGLMQRVQSDEEWFSIAAMRAVFTTGGARLQIDDADAAVLPPWTLAWSPQASRQRWRLRSDAAPHAFWLALDRHC</sequence>
<accession>A0ABX2ENP4</accession>
<keyword evidence="2" id="KW-1185">Reference proteome</keyword>
<dbReference type="CDD" id="cd20293">
    <property type="entry name" value="cupin_HutD_N"/>
    <property type="match status" value="1"/>
</dbReference>
<dbReference type="Proteomes" id="UP000737171">
    <property type="component" value="Unassembled WGS sequence"/>
</dbReference>
<dbReference type="PANTHER" id="PTHR37943">
    <property type="entry name" value="PROTEIN VES"/>
    <property type="match status" value="1"/>
</dbReference>
<dbReference type="InterPro" id="IPR011051">
    <property type="entry name" value="RmlC_Cupin_sf"/>
</dbReference>
<dbReference type="PANTHER" id="PTHR37943:SF1">
    <property type="entry name" value="PROTEIN VES"/>
    <property type="match status" value="1"/>
</dbReference>
<dbReference type="EMBL" id="JABRWJ010000007">
    <property type="protein sequence ID" value="NRF70184.1"/>
    <property type="molecule type" value="Genomic_DNA"/>
</dbReference>
<organism evidence="1 2">
    <name type="scientific">Pseudaquabacterium terrae</name>
    <dbReference type="NCBI Taxonomy" id="2732868"/>
    <lineage>
        <taxon>Bacteria</taxon>
        <taxon>Pseudomonadati</taxon>
        <taxon>Pseudomonadota</taxon>
        <taxon>Betaproteobacteria</taxon>
        <taxon>Burkholderiales</taxon>
        <taxon>Sphaerotilaceae</taxon>
        <taxon>Pseudaquabacterium</taxon>
    </lineage>
</organism>
<name>A0ABX2ENP4_9BURK</name>
<dbReference type="SUPFAM" id="SSF51182">
    <property type="entry name" value="RmlC-like cupins"/>
    <property type="match status" value="1"/>
</dbReference>
<evidence type="ECO:0000313" key="2">
    <source>
        <dbReference type="Proteomes" id="UP000737171"/>
    </source>
</evidence>
<evidence type="ECO:0000313" key="1">
    <source>
        <dbReference type="EMBL" id="NRF70184.1"/>
    </source>
</evidence>
<dbReference type="RefSeq" id="WP_173128554.1">
    <property type="nucleotide sequence ID" value="NZ_JABRWJ010000007.1"/>
</dbReference>
<dbReference type="Pfam" id="PF05962">
    <property type="entry name" value="HutD"/>
    <property type="match status" value="1"/>
</dbReference>